<dbReference type="EMBL" id="CP021455">
    <property type="protein sequence ID" value="ARU06156.1"/>
    <property type="molecule type" value="Genomic_DNA"/>
</dbReference>
<name>A0A1Y0ERF0_9BURK</name>
<protein>
    <submittedName>
        <fullName evidence="1">Uncharacterized protein</fullName>
    </submittedName>
</protein>
<gene>
    <name evidence="1" type="ORF">CCO03_17060</name>
</gene>
<accession>A0A1Y0ERF0</accession>
<dbReference type="AlphaFoldDB" id="A0A1Y0ERF0"/>
<proteinExistence type="predicted"/>
<evidence type="ECO:0000313" key="2">
    <source>
        <dbReference type="Proteomes" id="UP000196138"/>
    </source>
</evidence>
<dbReference type="KEGG" id="cser:CCO03_17060"/>
<keyword evidence="2" id="KW-1185">Reference proteome</keyword>
<reference evidence="1 2" key="1">
    <citation type="submission" date="2017-05" db="EMBL/GenBank/DDBJ databases">
        <authorList>
            <person name="Song R."/>
            <person name="Chenine A.L."/>
            <person name="Ruprecht R.M."/>
        </authorList>
    </citation>
    <scope>NUCLEOTIDE SEQUENCE [LARGE SCALE GENOMIC DNA]</scope>
    <source>
        <strain evidence="1 2">DSM 26136</strain>
    </source>
</reference>
<organism evidence="1 2">
    <name type="scientific">Comamonas serinivorans</name>
    <dbReference type="NCBI Taxonomy" id="1082851"/>
    <lineage>
        <taxon>Bacteria</taxon>
        <taxon>Pseudomonadati</taxon>
        <taxon>Pseudomonadota</taxon>
        <taxon>Betaproteobacteria</taxon>
        <taxon>Burkholderiales</taxon>
        <taxon>Comamonadaceae</taxon>
        <taxon>Comamonas</taxon>
    </lineage>
</organism>
<evidence type="ECO:0000313" key="1">
    <source>
        <dbReference type="EMBL" id="ARU06156.1"/>
    </source>
</evidence>
<dbReference type="Proteomes" id="UP000196138">
    <property type="component" value="Chromosome"/>
</dbReference>
<sequence length="167" mass="17815">MTERQRAATLARIRLNCAPTEDGHLVYRSKRKAGPLVHVTDDQGVIQRVGLYRAAWMLEGKAQHAGMNVYPACGVDGCIAHLAKRSVSATQAALANRVDRKTHAIRCALAQGRRSKVSPEMAAAIRAGGDLAALAKEAGISLSYASAIRRGDYRKPLAASPWSGLGV</sequence>